<feature type="compositionally biased region" description="Polar residues" evidence="1">
    <location>
        <begin position="269"/>
        <end position="278"/>
    </location>
</feature>
<feature type="region of interest" description="Disordered" evidence="1">
    <location>
        <begin position="185"/>
        <end position="208"/>
    </location>
</feature>
<proteinExistence type="predicted"/>
<feature type="compositionally biased region" description="Polar residues" evidence="1">
    <location>
        <begin position="570"/>
        <end position="589"/>
    </location>
</feature>
<organism evidence="2 3">
    <name type="scientific">Euplotes crassus</name>
    <dbReference type="NCBI Taxonomy" id="5936"/>
    <lineage>
        <taxon>Eukaryota</taxon>
        <taxon>Sar</taxon>
        <taxon>Alveolata</taxon>
        <taxon>Ciliophora</taxon>
        <taxon>Intramacronucleata</taxon>
        <taxon>Spirotrichea</taxon>
        <taxon>Hypotrichia</taxon>
        <taxon>Euplotida</taxon>
        <taxon>Euplotidae</taxon>
        <taxon>Moneuplotes</taxon>
    </lineage>
</organism>
<reference evidence="2" key="1">
    <citation type="submission" date="2023-07" db="EMBL/GenBank/DDBJ databases">
        <authorList>
            <consortium name="AG Swart"/>
            <person name="Singh M."/>
            <person name="Singh A."/>
            <person name="Seah K."/>
            <person name="Emmerich C."/>
        </authorList>
    </citation>
    <scope>NUCLEOTIDE SEQUENCE</scope>
    <source>
        <strain evidence="2">DP1</strain>
    </source>
</reference>
<keyword evidence="3" id="KW-1185">Reference proteome</keyword>
<comment type="caution">
    <text evidence="2">The sequence shown here is derived from an EMBL/GenBank/DDBJ whole genome shotgun (WGS) entry which is preliminary data.</text>
</comment>
<gene>
    <name evidence="2" type="ORF">ECRASSUSDP1_LOCUS23569</name>
</gene>
<feature type="compositionally biased region" description="Polar residues" evidence="1">
    <location>
        <begin position="194"/>
        <end position="205"/>
    </location>
</feature>
<name>A0AAD2D669_EUPCR</name>
<accession>A0AAD2D669</accession>
<feature type="compositionally biased region" description="Basic and acidic residues" evidence="1">
    <location>
        <begin position="596"/>
        <end position="609"/>
    </location>
</feature>
<evidence type="ECO:0000313" key="3">
    <source>
        <dbReference type="Proteomes" id="UP001295684"/>
    </source>
</evidence>
<evidence type="ECO:0000313" key="2">
    <source>
        <dbReference type="EMBL" id="CAI2382102.1"/>
    </source>
</evidence>
<feature type="region of interest" description="Disordered" evidence="1">
    <location>
        <begin position="225"/>
        <end position="249"/>
    </location>
</feature>
<dbReference type="Proteomes" id="UP001295684">
    <property type="component" value="Unassembled WGS sequence"/>
</dbReference>
<feature type="region of interest" description="Disordered" evidence="1">
    <location>
        <begin position="269"/>
        <end position="312"/>
    </location>
</feature>
<feature type="compositionally biased region" description="Polar residues" evidence="1">
    <location>
        <begin position="613"/>
        <end position="622"/>
    </location>
</feature>
<feature type="region of interest" description="Disordered" evidence="1">
    <location>
        <begin position="513"/>
        <end position="622"/>
    </location>
</feature>
<protein>
    <submittedName>
        <fullName evidence="2">Uncharacterized protein</fullName>
    </submittedName>
</protein>
<feature type="region of interest" description="Disordered" evidence="1">
    <location>
        <begin position="402"/>
        <end position="427"/>
    </location>
</feature>
<dbReference type="AlphaFoldDB" id="A0AAD2D669"/>
<dbReference type="EMBL" id="CAMPGE010024250">
    <property type="protein sequence ID" value="CAI2382102.1"/>
    <property type="molecule type" value="Genomic_DNA"/>
</dbReference>
<feature type="compositionally biased region" description="Basic residues" evidence="1">
    <location>
        <begin position="405"/>
        <end position="417"/>
    </location>
</feature>
<feature type="compositionally biased region" description="Basic and acidic residues" evidence="1">
    <location>
        <begin position="302"/>
        <end position="312"/>
    </location>
</feature>
<sequence length="709" mass="80242">MLNDKHDDLLLIKERENLNLLHCDFPRSFENSTLLNTKFMNQLENSSIGSSSLHGESCSQQSQSSQILDFENSSELFNSKGNVETEEETRKVQPQLVKILDMLALEESNDSIQSIIDYTKMSKARRCPLRANKSKVKDFSKTENLLQEIDQELKTFHASKPEAKLQKIQRVSKLKERLIKQSQDFEKNDITEHPSVNDSKALPNSTKERYRKYMTKKRSASRGVFEYNDSESYPTTPLGEVQNKHQTSRPAILGGKLALQTYKYLPQNKASDSKTTCGRKNLENVDPSGVLNNELGLHNGNRNKDNKKSDSKARYLQKNLKSSKKIFQPKDSARVSPRVMDTTAGINNREHFLNLKRLNQPNSSINSISTCIHQSNGCFSKRSITASNCKKCFAGETTKLGQKQLSKRLKRPNKSNKRTSSLEACTSPAKITRRRTSGCLVETKLTNNSKSRGDLKGSNQRKSKVRVYLRSLYDKDTRSQSKYGGFLPEQTSMRGKYSAKSIKKQVYASQNFKSFKSSTSRSRHKSKSPINSVMSKSCRPSPGQIERKSYLRSSQPGKIKGILKNKSGKSMKNLKSPSNFELTRNSSTKATKRVLKRMESTKDYKKSSRDFLNPSSQTIANHTPKTCLGQSIKAGLKDQDPFFVEKSNCDGRSKVKRFKKNIISGTLQSLKTSRVRLTKANSNFDRPAGRADHKKSYNTVMSSIFSKKI</sequence>
<evidence type="ECO:0000256" key="1">
    <source>
        <dbReference type="SAM" id="MobiDB-lite"/>
    </source>
</evidence>